<dbReference type="GO" id="GO:0045494">
    <property type="term" value="P:photoreceptor cell maintenance"/>
    <property type="evidence" value="ECO:0007669"/>
    <property type="project" value="InterPro"/>
</dbReference>
<comment type="caution">
    <text evidence="3">The sequence shown here is derived from an EMBL/GenBank/DDBJ whole genome shotgun (WGS) entry which is preliminary data.</text>
</comment>
<protein>
    <recommendedName>
        <fullName evidence="2">Thioredoxin domain-containing protein</fullName>
    </recommendedName>
</protein>
<organism evidence="3 4">
    <name type="scientific">Haemaphysalis longicornis</name>
    <name type="common">Bush tick</name>
    <dbReference type="NCBI Taxonomy" id="44386"/>
    <lineage>
        <taxon>Eukaryota</taxon>
        <taxon>Metazoa</taxon>
        <taxon>Ecdysozoa</taxon>
        <taxon>Arthropoda</taxon>
        <taxon>Chelicerata</taxon>
        <taxon>Arachnida</taxon>
        <taxon>Acari</taxon>
        <taxon>Parasitiformes</taxon>
        <taxon>Ixodida</taxon>
        <taxon>Ixodoidea</taxon>
        <taxon>Ixodidae</taxon>
        <taxon>Haemaphysalinae</taxon>
        <taxon>Haemaphysalis</taxon>
    </lineage>
</organism>
<feature type="region of interest" description="Disordered" evidence="1">
    <location>
        <begin position="206"/>
        <end position="320"/>
    </location>
</feature>
<dbReference type="PROSITE" id="PS51352">
    <property type="entry name" value="THIOREDOXIN_2"/>
    <property type="match status" value="1"/>
</dbReference>
<evidence type="ECO:0000313" key="4">
    <source>
        <dbReference type="Proteomes" id="UP000821853"/>
    </source>
</evidence>
<dbReference type="PANTHER" id="PTHR46762">
    <property type="entry name" value="NUCLEOREDOXIN-LIKE PROTEIN 2"/>
    <property type="match status" value="1"/>
</dbReference>
<dbReference type="OMA" id="RNDMMAH"/>
<sequence>MVDFFKGKILIKKDGEQHLADTVLSDKKVICLYFAAQWCPPCRMFSPFLANAYKDAKKENLSIEVIFISQDGNRNDMMAHMQFSHGDWEIKERFMVPGVLTLLVLRHDGTVVDFNGKRLLQERGVKAFRDWLGTSLLPQPRETLPDDAADGQGQSVKTLPDAADAKGQYVKKTLPDAAADEKGQSLKKTFPDAAADGKGQYVKKTLPDAAADGKGKSVKKTLPDDAADGKGQSVKKALPDAAADRKGQSVKKTLPDAPADGKGQSVKKTYPDAAADGKGHYVKKTLPDAPADGKGQSAKKTLPDAAADWKRQSVKRGSTA</sequence>
<dbReference type="Gene3D" id="3.40.30.10">
    <property type="entry name" value="Glutaredoxin"/>
    <property type="match status" value="1"/>
</dbReference>
<dbReference type="InterPro" id="IPR012336">
    <property type="entry name" value="Thioredoxin-like_fold"/>
</dbReference>
<dbReference type="Pfam" id="PF13905">
    <property type="entry name" value="Thioredoxin_8"/>
    <property type="match status" value="1"/>
</dbReference>
<dbReference type="PANTHER" id="PTHR46762:SF1">
    <property type="entry name" value="NUCLEOREDOXIN-LIKE PROTEIN 2"/>
    <property type="match status" value="1"/>
</dbReference>
<feature type="region of interest" description="Disordered" evidence="1">
    <location>
        <begin position="139"/>
        <end position="164"/>
    </location>
</feature>
<proteinExistence type="predicted"/>
<dbReference type="AlphaFoldDB" id="A0A9J6FCL2"/>
<gene>
    <name evidence="3" type="ORF">HPB48_004801</name>
</gene>
<accession>A0A9J6FCL2</accession>
<dbReference type="SUPFAM" id="SSF52833">
    <property type="entry name" value="Thioredoxin-like"/>
    <property type="match status" value="1"/>
</dbReference>
<keyword evidence="4" id="KW-1185">Reference proteome</keyword>
<reference evidence="3 4" key="1">
    <citation type="journal article" date="2020" name="Cell">
        <title>Large-Scale Comparative Analyses of Tick Genomes Elucidate Their Genetic Diversity and Vector Capacities.</title>
        <authorList>
            <consortium name="Tick Genome and Microbiome Consortium (TIGMIC)"/>
            <person name="Jia N."/>
            <person name="Wang J."/>
            <person name="Shi W."/>
            <person name="Du L."/>
            <person name="Sun Y."/>
            <person name="Zhan W."/>
            <person name="Jiang J.F."/>
            <person name="Wang Q."/>
            <person name="Zhang B."/>
            <person name="Ji P."/>
            <person name="Bell-Sakyi L."/>
            <person name="Cui X.M."/>
            <person name="Yuan T.T."/>
            <person name="Jiang B.G."/>
            <person name="Yang W.F."/>
            <person name="Lam T.T."/>
            <person name="Chang Q.C."/>
            <person name="Ding S.J."/>
            <person name="Wang X.J."/>
            <person name="Zhu J.G."/>
            <person name="Ruan X.D."/>
            <person name="Zhao L."/>
            <person name="Wei J.T."/>
            <person name="Ye R.Z."/>
            <person name="Que T.C."/>
            <person name="Du C.H."/>
            <person name="Zhou Y.H."/>
            <person name="Cheng J.X."/>
            <person name="Dai P.F."/>
            <person name="Guo W.B."/>
            <person name="Han X.H."/>
            <person name="Huang E.J."/>
            <person name="Li L.F."/>
            <person name="Wei W."/>
            <person name="Gao Y.C."/>
            <person name="Liu J.Z."/>
            <person name="Shao H.Z."/>
            <person name="Wang X."/>
            <person name="Wang C.C."/>
            <person name="Yang T.C."/>
            <person name="Huo Q.B."/>
            <person name="Li W."/>
            <person name="Chen H.Y."/>
            <person name="Chen S.E."/>
            <person name="Zhou L.G."/>
            <person name="Ni X.B."/>
            <person name="Tian J.H."/>
            <person name="Sheng Y."/>
            <person name="Liu T."/>
            <person name="Pan Y.S."/>
            <person name="Xia L.Y."/>
            <person name="Li J."/>
            <person name="Zhao F."/>
            <person name="Cao W.C."/>
        </authorList>
    </citation>
    <scope>NUCLEOTIDE SEQUENCE [LARGE SCALE GENOMIC DNA]</scope>
    <source>
        <strain evidence="3">HaeL-2018</strain>
    </source>
</reference>
<dbReference type="InterPro" id="IPR013766">
    <property type="entry name" value="Thioredoxin_domain"/>
</dbReference>
<dbReference type="GO" id="GO:0007600">
    <property type="term" value="P:sensory perception"/>
    <property type="evidence" value="ECO:0007669"/>
    <property type="project" value="InterPro"/>
</dbReference>
<dbReference type="VEuPathDB" id="VectorBase:HLOH_041660"/>
<dbReference type="InterPro" id="IPR036249">
    <property type="entry name" value="Thioredoxin-like_sf"/>
</dbReference>
<evidence type="ECO:0000313" key="3">
    <source>
        <dbReference type="EMBL" id="KAH9360669.1"/>
    </source>
</evidence>
<dbReference type="OrthoDB" id="189920at2759"/>
<evidence type="ECO:0000259" key="2">
    <source>
        <dbReference type="PROSITE" id="PS51352"/>
    </source>
</evidence>
<dbReference type="Proteomes" id="UP000821853">
    <property type="component" value="Chromosome 1"/>
</dbReference>
<feature type="domain" description="Thioredoxin" evidence="2">
    <location>
        <begin position="1"/>
        <end position="137"/>
    </location>
</feature>
<dbReference type="InterPro" id="IPR029519">
    <property type="entry name" value="RdCVF2"/>
</dbReference>
<dbReference type="EMBL" id="JABSTR010000001">
    <property type="protein sequence ID" value="KAH9360669.1"/>
    <property type="molecule type" value="Genomic_DNA"/>
</dbReference>
<evidence type="ECO:0000256" key="1">
    <source>
        <dbReference type="SAM" id="MobiDB-lite"/>
    </source>
</evidence>
<name>A0A9J6FCL2_HAELO</name>